<dbReference type="EMBL" id="JMSE01000201">
    <property type="protein sequence ID" value="KDN71343.1"/>
    <property type="molecule type" value="Genomic_DNA"/>
</dbReference>
<dbReference type="Pfam" id="PF22936">
    <property type="entry name" value="Pol_BBD"/>
    <property type="match status" value="1"/>
</dbReference>
<keyword evidence="3" id="KW-1185">Reference proteome</keyword>
<sequence>MDHALLPYSTSLAMGSINRNDVILDSGCSQSTFSDLSRFTTFTKADMPPMEVANGQFSSPQGHGMVYLAAVDPYDNNAVVDWTIENAQYCPDCPVNLLSQGSLRHLGYKINDDTIHLKNTAVVILDWYNNVAVVVANNDEDPSVATALNLATVNKANNKVTLELMHKRLCHAGKSRVLEACHRVGITFPQSEIDTFHCEACHLGQSHQLIKRYTHTRDPARPSHPHGSHPIRTTVILEVTLPPSHGRCPVLASSGDTCLRASELMKWLTALRIVLPTFTSKTVYHCCDVRFYKQGKDKHDDNDQAVDDDAIFADPDIITASVTSEGALHDDAIVNPPVTH</sequence>
<evidence type="ECO:0000259" key="1">
    <source>
        <dbReference type="Pfam" id="PF22936"/>
    </source>
</evidence>
<dbReference type="Proteomes" id="UP000027238">
    <property type="component" value="Unassembled WGS sequence"/>
</dbReference>
<evidence type="ECO:0000313" key="3">
    <source>
        <dbReference type="Proteomes" id="UP000027238"/>
    </source>
</evidence>
<gene>
    <name evidence="2" type="ORF">CSUB01_12171</name>
</gene>
<evidence type="ECO:0000313" key="2">
    <source>
        <dbReference type="EMBL" id="KDN71343.1"/>
    </source>
</evidence>
<comment type="caution">
    <text evidence="2">The sequence shown here is derived from an EMBL/GenBank/DDBJ whole genome shotgun (WGS) entry which is preliminary data.</text>
</comment>
<reference evidence="3" key="1">
    <citation type="journal article" date="2014" name="Genome Announc.">
        <title>Draft genome sequence of Colletotrichum sublineola, a destructive pathogen of cultivated sorghum.</title>
        <authorList>
            <person name="Baroncelli R."/>
            <person name="Sanz-Martin J.M."/>
            <person name="Rech G.E."/>
            <person name="Sukno S.A."/>
            <person name="Thon M.R."/>
        </authorList>
    </citation>
    <scope>NUCLEOTIDE SEQUENCE [LARGE SCALE GENOMIC DNA]</scope>
    <source>
        <strain evidence="3">TX430BB</strain>
    </source>
</reference>
<protein>
    <recommendedName>
        <fullName evidence="1">Retrovirus-related Pol polyprotein from transposon TNT 1-94-like beta-barrel domain-containing protein</fullName>
    </recommendedName>
</protein>
<dbReference type="InterPro" id="IPR054722">
    <property type="entry name" value="PolX-like_BBD"/>
</dbReference>
<dbReference type="HOGENOM" id="CLU_816387_0_0_1"/>
<dbReference type="OrthoDB" id="4960422at2759"/>
<proteinExistence type="predicted"/>
<accession>A0A066XQ48</accession>
<dbReference type="AlphaFoldDB" id="A0A066XQ48"/>
<organism evidence="2 3">
    <name type="scientific">Colletotrichum sublineola</name>
    <name type="common">Sorghum anthracnose fungus</name>
    <dbReference type="NCBI Taxonomy" id="1173701"/>
    <lineage>
        <taxon>Eukaryota</taxon>
        <taxon>Fungi</taxon>
        <taxon>Dikarya</taxon>
        <taxon>Ascomycota</taxon>
        <taxon>Pezizomycotina</taxon>
        <taxon>Sordariomycetes</taxon>
        <taxon>Hypocreomycetidae</taxon>
        <taxon>Glomerellales</taxon>
        <taxon>Glomerellaceae</taxon>
        <taxon>Colletotrichum</taxon>
        <taxon>Colletotrichum graminicola species complex</taxon>
    </lineage>
</organism>
<feature type="domain" description="Retrovirus-related Pol polyprotein from transposon TNT 1-94-like beta-barrel" evidence="1">
    <location>
        <begin position="23"/>
        <end position="108"/>
    </location>
</feature>
<name>A0A066XQ48_COLSU</name>